<evidence type="ECO:0000313" key="3">
    <source>
        <dbReference type="Proteomes" id="UP001139157"/>
    </source>
</evidence>
<feature type="region of interest" description="Disordered" evidence="1">
    <location>
        <begin position="98"/>
        <end position="154"/>
    </location>
</feature>
<organism evidence="2 3">
    <name type="scientific">Nocardia pulmonis</name>
    <dbReference type="NCBI Taxonomy" id="2951408"/>
    <lineage>
        <taxon>Bacteria</taxon>
        <taxon>Bacillati</taxon>
        <taxon>Actinomycetota</taxon>
        <taxon>Actinomycetes</taxon>
        <taxon>Mycobacteriales</taxon>
        <taxon>Nocardiaceae</taxon>
        <taxon>Nocardia</taxon>
    </lineage>
</organism>
<dbReference type="EMBL" id="JAMRXG010000006">
    <property type="protein sequence ID" value="MCM6775104.1"/>
    <property type="molecule type" value="Genomic_DNA"/>
</dbReference>
<gene>
    <name evidence="2" type="ORF">NDR86_16645</name>
</gene>
<evidence type="ECO:0000256" key="1">
    <source>
        <dbReference type="SAM" id="MobiDB-lite"/>
    </source>
</evidence>
<reference evidence="2" key="1">
    <citation type="submission" date="2022-06" db="EMBL/GenBank/DDBJ databases">
        <title>Novel species in genus nocardia.</title>
        <authorList>
            <person name="Li F."/>
        </authorList>
    </citation>
    <scope>NUCLEOTIDE SEQUENCE</scope>
    <source>
        <strain evidence="2">CDC141</strain>
    </source>
</reference>
<accession>A0A9X2IXX9</accession>
<dbReference type="AlphaFoldDB" id="A0A9X2IXX9"/>
<sequence>MMAGLDPMQENTRRLVEALTTARSRAQSADGYLVVEACADGEISVRIDDRALVYGGAAVGAELTRLAAQALSMARAGVRDAASTFRADPRISAVLEATEDAMDQPLGQVRQPEIGYRPAPPSGRQQPLHRPVDHDPYDDEDDDPYYRRKSWLVD</sequence>
<comment type="caution">
    <text evidence="2">The sequence shown here is derived from an EMBL/GenBank/DDBJ whole genome shotgun (WGS) entry which is preliminary data.</text>
</comment>
<dbReference type="RefSeq" id="WP_251913019.1">
    <property type="nucleotide sequence ID" value="NZ_JAMRXG010000006.1"/>
</dbReference>
<name>A0A9X2IXX9_9NOCA</name>
<keyword evidence="3" id="KW-1185">Reference proteome</keyword>
<dbReference type="Proteomes" id="UP001139157">
    <property type="component" value="Unassembled WGS sequence"/>
</dbReference>
<proteinExistence type="predicted"/>
<protein>
    <recommendedName>
        <fullName evidence="4">YbaB/EbfC DNA-binding family protein</fullName>
    </recommendedName>
</protein>
<evidence type="ECO:0000313" key="2">
    <source>
        <dbReference type="EMBL" id="MCM6775104.1"/>
    </source>
</evidence>
<evidence type="ECO:0008006" key="4">
    <source>
        <dbReference type="Google" id="ProtNLM"/>
    </source>
</evidence>